<comment type="caution">
    <text evidence="6">The sequence shown here is derived from an EMBL/GenBank/DDBJ whole genome shotgun (WGS) entry which is preliminary data.</text>
</comment>
<protein>
    <submittedName>
        <fullName evidence="6">LLM class F420-dependent oxidoreductase</fullName>
    </submittedName>
</protein>
<dbReference type="InterPro" id="IPR019923">
    <property type="entry name" value="Lucif-like_OxRdtase_MSMEG_2516"/>
</dbReference>
<evidence type="ECO:0000256" key="1">
    <source>
        <dbReference type="ARBA" id="ARBA00022630"/>
    </source>
</evidence>
<dbReference type="SUPFAM" id="SSF51679">
    <property type="entry name" value="Bacterial luciferase-like"/>
    <property type="match status" value="1"/>
</dbReference>
<evidence type="ECO:0000313" key="7">
    <source>
        <dbReference type="Proteomes" id="UP001501598"/>
    </source>
</evidence>
<accession>A0ABP8RT65</accession>
<organism evidence="6 7">
    <name type="scientific">Pseudonocardia xishanensis</name>
    <dbReference type="NCBI Taxonomy" id="630995"/>
    <lineage>
        <taxon>Bacteria</taxon>
        <taxon>Bacillati</taxon>
        <taxon>Actinomycetota</taxon>
        <taxon>Actinomycetes</taxon>
        <taxon>Pseudonocardiales</taxon>
        <taxon>Pseudonocardiaceae</taxon>
        <taxon>Pseudonocardia</taxon>
    </lineage>
</organism>
<keyword evidence="1" id="KW-0285">Flavoprotein</keyword>
<keyword evidence="4" id="KW-0503">Monooxygenase</keyword>
<keyword evidence="3" id="KW-0560">Oxidoreductase</keyword>
<keyword evidence="2" id="KW-0288">FMN</keyword>
<evidence type="ECO:0000259" key="5">
    <source>
        <dbReference type="Pfam" id="PF00296"/>
    </source>
</evidence>
<evidence type="ECO:0000256" key="2">
    <source>
        <dbReference type="ARBA" id="ARBA00022643"/>
    </source>
</evidence>
<feature type="domain" description="Luciferase-like" evidence="5">
    <location>
        <begin position="20"/>
        <end position="244"/>
    </location>
</feature>
<dbReference type="EMBL" id="BAABGT010000032">
    <property type="protein sequence ID" value="GAA4546693.1"/>
    <property type="molecule type" value="Genomic_DNA"/>
</dbReference>
<gene>
    <name evidence="6" type="ORF">GCM10023175_29430</name>
</gene>
<dbReference type="PANTHER" id="PTHR42847">
    <property type="entry name" value="ALKANESULFONATE MONOOXYGENASE"/>
    <property type="match status" value="1"/>
</dbReference>
<dbReference type="InterPro" id="IPR011251">
    <property type="entry name" value="Luciferase-like_dom"/>
</dbReference>
<dbReference type="NCBIfam" id="TIGR03621">
    <property type="entry name" value="F420_MSMEG_2516"/>
    <property type="match status" value="1"/>
</dbReference>
<dbReference type="Gene3D" id="3.20.20.30">
    <property type="entry name" value="Luciferase-like domain"/>
    <property type="match status" value="1"/>
</dbReference>
<sequence>MHPFRFGLTSTGASGPWLPFARRVESLGFSTLQVPQHFSMASVPPVVALAMAAGATESLRVGTLVLDNEAAHPAVVARDAAWLARETGGRFELGIGAGWLAADHTMLGGTWRDAAERVDRLAEALELIRACWAGSASHDGTHYTLSDLPSGTATDGPPPVLVGGGGARVLALAARHADIVGIAPIMRTGRIGRAAARTTTRDLVAEKAARVRATADRPVELQVTVTAVIDGDDTARLERTAATFDVSPDRVRGLPSVLVGSTAEIADTLRARREETGISYISVNEGVLERIAPVVAALAGT</sequence>
<dbReference type="Proteomes" id="UP001501598">
    <property type="component" value="Unassembled WGS sequence"/>
</dbReference>
<evidence type="ECO:0000256" key="3">
    <source>
        <dbReference type="ARBA" id="ARBA00023002"/>
    </source>
</evidence>
<name>A0ABP8RT65_9PSEU</name>
<keyword evidence="7" id="KW-1185">Reference proteome</keyword>
<dbReference type="InterPro" id="IPR050172">
    <property type="entry name" value="SsuD_RutA_monooxygenase"/>
</dbReference>
<evidence type="ECO:0000256" key="4">
    <source>
        <dbReference type="ARBA" id="ARBA00023033"/>
    </source>
</evidence>
<dbReference type="RefSeq" id="WP_345417543.1">
    <property type="nucleotide sequence ID" value="NZ_BAABGT010000032.1"/>
</dbReference>
<evidence type="ECO:0000313" key="6">
    <source>
        <dbReference type="EMBL" id="GAA4546693.1"/>
    </source>
</evidence>
<dbReference type="PANTHER" id="PTHR42847:SF4">
    <property type="entry name" value="ALKANESULFONATE MONOOXYGENASE-RELATED"/>
    <property type="match status" value="1"/>
</dbReference>
<reference evidence="7" key="1">
    <citation type="journal article" date="2019" name="Int. J. Syst. Evol. Microbiol.">
        <title>The Global Catalogue of Microorganisms (GCM) 10K type strain sequencing project: providing services to taxonomists for standard genome sequencing and annotation.</title>
        <authorList>
            <consortium name="The Broad Institute Genomics Platform"/>
            <consortium name="The Broad Institute Genome Sequencing Center for Infectious Disease"/>
            <person name="Wu L."/>
            <person name="Ma J."/>
        </authorList>
    </citation>
    <scope>NUCLEOTIDE SEQUENCE [LARGE SCALE GENOMIC DNA]</scope>
    <source>
        <strain evidence="7">JCM 17906</strain>
    </source>
</reference>
<dbReference type="Pfam" id="PF00296">
    <property type="entry name" value="Bac_luciferase"/>
    <property type="match status" value="1"/>
</dbReference>
<proteinExistence type="predicted"/>
<dbReference type="InterPro" id="IPR036661">
    <property type="entry name" value="Luciferase-like_sf"/>
</dbReference>